<evidence type="ECO:0000313" key="1">
    <source>
        <dbReference type="EMBL" id="RCX16577.1"/>
    </source>
</evidence>
<organism evidence="1 2">
    <name type="scientific">Anaerobacterium chartisolvens</name>
    <dbReference type="NCBI Taxonomy" id="1297424"/>
    <lineage>
        <taxon>Bacteria</taxon>
        <taxon>Bacillati</taxon>
        <taxon>Bacillota</taxon>
        <taxon>Clostridia</taxon>
        <taxon>Eubacteriales</taxon>
        <taxon>Oscillospiraceae</taxon>
        <taxon>Anaerobacterium</taxon>
    </lineage>
</organism>
<dbReference type="AlphaFoldDB" id="A0A369B7R6"/>
<sequence>MKQSKYVQKSILFFYVLLVITAGLMGCERVEQEKQSFNIDSFLNLQESIIENDFAIEKKHDIKELNVDGKYDLNTDGETETIEIRLLGRQDSSLRINNCEISIDCENPFDFYLVDLISDDKFIELAIYDDGPSGDPKTTFYRYDGIKIYELGSFHTDINISHSISTYYGNVLTDGKGNFIPPDSIVKFVSPNIMKGYYSIENNKFIYNSIDYTKYLLDEYIVASDFEAFFIKQSISNKLNKQDIKFTWDIEKAVEFKKGEKIKIIIMDDFWYGIERQDGTTGILYFWMGD</sequence>
<dbReference type="Proteomes" id="UP000253034">
    <property type="component" value="Unassembled WGS sequence"/>
</dbReference>
<accession>A0A369B7R6</accession>
<comment type="caution">
    <text evidence="1">The sequence shown here is derived from an EMBL/GenBank/DDBJ whole genome shotgun (WGS) entry which is preliminary data.</text>
</comment>
<keyword evidence="2" id="KW-1185">Reference proteome</keyword>
<proteinExistence type="predicted"/>
<evidence type="ECO:0000313" key="2">
    <source>
        <dbReference type="Proteomes" id="UP000253034"/>
    </source>
</evidence>
<dbReference type="OrthoDB" id="2046805at2"/>
<dbReference type="EMBL" id="QPJT01000010">
    <property type="protein sequence ID" value="RCX16577.1"/>
    <property type="molecule type" value="Genomic_DNA"/>
</dbReference>
<dbReference type="RefSeq" id="WP_114297738.1">
    <property type="nucleotide sequence ID" value="NZ_QPJT01000010.1"/>
</dbReference>
<name>A0A369B7R6_9FIRM</name>
<gene>
    <name evidence="1" type="ORF">DFR58_11070</name>
</gene>
<dbReference type="PROSITE" id="PS51257">
    <property type="entry name" value="PROKAR_LIPOPROTEIN"/>
    <property type="match status" value="1"/>
</dbReference>
<protein>
    <submittedName>
        <fullName evidence="1">Uncharacterized protein</fullName>
    </submittedName>
</protein>
<reference evidence="1 2" key="1">
    <citation type="submission" date="2018-07" db="EMBL/GenBank/DDBJ databases">
        <title>Genomic Encyclopedia of Type Strains, Phase IV (KMG-IV): sequencing the most valuable type-strain genomes for metagenomic binning, comparative biology and taxonomic classification.</title>
        <authorList>
            <person name="Goeker M."/>
        </authorList>
    </citation>
    <scope>NUCLEOTIDE SEQUENCE [LARGE SCALE GENOMIC DNA]</scope>
    <source>
        <strain evidence="1 2">DSM 27016</strain>
    </source>
</reference>